<reference evidence="1" key="2">
    <citation type="submission" date="2016-06" db="EMBL/GenBank/DDBJ databases">
        <title>The genome of a short-lived fish provides insights into sex chromosome evolution and the genetic control of aging.</title>
        <authorList>
            <person name="Reichwald K."/>
            <person name="Felder M."/>
            <person name="Petzold A."/>
            <person name="Koch P."/>
            <person name="Groth M."/>
            <person name="Platzer M."/>
        </authorList>
    </citation>
    <scope>NUCLEOTIDE SEQUENCE</scope>
    <source>
        <tissue evidence="1">Brain</tissue>
    </source>
</reference>
<protein>
    <submittedName>
        <fullName evidence="1">Uncharacterized protein</fullName>
    </submittedName>
</protein>
<feature type="non-terminal residue" evidence="1">
    <location>
        <position position="33"/>
    </location>
</feature>
<reference evidence="1" key="1">
    <citation type="submission" date="2016-05" db="EMBL/GenBank/DDBJ databases">
        <authorList>
            <person name="Lavstsen T."/>
            <person name="Jespersen J.S."/>
        </authorList>
    </citation>
    <scope>NUCLEOTIDE SEQUENCE</scope>
    <source>
        <tissue evidence="1">Brain</tissue>
    </source>
</reference>
<dbReference type="AlphaFoldDB" id="A0A1A8JQ18"/>
<evidence type="ECO:0000313" key="1">
    <source>
        <dbReference type="EMBL" id="SBR22156.1"/>
    </source>
</evidence>
<proteinExistence type="predicted"/>
<dbReference type="EMBL" id="HAEE01002136">
    <property type="protein sequence ID" value="SBR22156.1"/>
    <property type="molecule type" value="Transcribed_RNA"/>
</dbReference>
<gene>
    <name evidence="1" type="primary">CU302316.1</name>
</gene>
<name>A0A1A8JQ18_NOTKU</name>
<organism evidence="1">
    <name type="scientific">Nothobranchius kuhntae</name>
    <name type="common">Beira killifish</name>
    <dbReference type="NCBI Taxonomy" id="321403"/>
    <lineage>
        <taxon>Eukaryota</taxon>
        <taxon>Metazoa</taxon>
        <taxon>Chordata</taxon>
        <taxon>Craniata</taxon>
        <taxon>Vertebrata</taxon>
        <taxon>Euteleostomi</taxon>
        <taxon>Actinopterygii</taxon>
        <taxon>Neopterygii</taxon>
        <taxon>Teleostei</taxon>
        <taxon>Neoteleostei</taxon>
        <taxon>Acanthomorphata</taxon>
        <taxon>Ovalentaria</taxon>
        <taxon>Atherinomorphae</taxon>
        <taxon>Cyprinodontiformes</taxon>
        <taxon>Nothobranchiidae</taxon>
        <taxon>Nothobranchius</taxon>
    </lineage>
</organism>
<sequence length="33" mass="4007">MCEYKTTLRHLQQLSPRFPFTVQWPAITHTHTH</sequence>
<dbReference type="EMBL" id="HAED01022167">
    <property type="protein sequence ID" value="SBR08920.1"/>
    <property type="molecule type" value="Transcribed_RNA"/>
</dbReference>
<accession>A0A1A8JQ18</accession>